<protein>
    <recommendedName>
        <fullName evidence="3">Cytotoxic translational repressor of toxin-antitoxin stability system</fullName>
    </recommendedName>
</protein>
<evidence type="ECO:0008006" key="3">
    <source>
        <dbReference type="Google" id="ProtNLM"/>
    </source>
</evidence>
<accession>A0A1W2FYL3</accession>
<evidence type="ECO:0000313" key="1">
    <source>
        <dbReference type="EMBL" id="SMD27047.1"/>
    </source>
</evidence>
<name>A0A1W2FYL3_KIBAR</name>
<dbReference type="EMBL" id="FWXV01000019">
    <property type="protein sequence ID" value="SMD27047.1"/>
    <property type="molecule type" value="Genomic_DNA"/>
</dbReference>
<dbReference type="AlphaFoldDB" id="A0A1W2FYL3"/>
<dbReference type="RefSeq" id="WP_084434651.1">
    <property type="nucleotide sequence ID" value="NZ_FWXV01000019.1"/>
</dbReference>
<keyword evidence="2" id="KW-1185">Reference proteome</keyword>
<proteinExistence type="predicted"/>
<evidence type="ECO:0000313" key="2">
    <source>
        <dbReference type="Proteomes" id="UP000192674"/>
    </source>
</evidence>
<gene>
    <name evidence="1" type="ORF">SAMN05661093_10644</name>
</gene>
<dbReference type="OrthoDB" id="3541030at2"/>
<organism evidence="1 2">
    <name type="scientific">Kibdelosporangium aridum</name>
    <dbReference type="NCBI Taxonomy" id="2030"/>
    <lineage>
        <taxon>Bacteria</taxon>
        <taxon>Bacillati</taxon>
        <taxon>Actinomycetota</taxon>
        <taxon>Actinomycetes</taxon>
        <taxon>Pseudonocardiales</taxon>
        <taxon>Pseudonocardiaceae</taxon>
        <taxon>Kibdelosporangium</taxon>
    </lineage>
</organism>
<sequence length="84" mass="9451">MYSYEILPEARDQVDGLPIAALPFYAELIAFLELTPWDAPPYRDDNPDGNLRKIVFGPTAEGIAVYLVLEDQRRVVVVSVTWIG</sequence>
<dbReference type="Proteomes" id="UP000192674">
    <property type="component" value="Unassembled WGS sequence"/>
</dbReference>
<reference evidence="1 2" key="1">
    <citation type="submission" date="2017-04" db="EMBL/GenBank/DDBJ databases">
        <authorList>
            <person name="Afonso C.L."/>
            <person name="Miller P.J."/>
            <person name="Scott M.A."/>
            <person name="Spackman E."/>
            <person name="Goraichik I."/>
            <person name="Dimitrov K.M."/>
            <person name="Suarez D.L."/>
            <person name="Swayne D.E."/>
        </authorList>
    </citation>
    <scope>NUCLEOTIDE SEQUENCE [LARGE SCALE GENOMIC DNA]</scope>
    <source>
        <strain evidence="1 2">DSM 43828</strain>
    </source>
</reference>